<evidence type="ECO:0000256" key="1">
    <source>
        <dbReference type="SAM" id="MobiDB-lite"/>
    </source>
</evidence>
<dbReference type="RefSeq" id="NP_001322734.1">
    <property type="nucleotide sequence ID" value="NM_001334444.1"/>
</dbReference>
<accession>A0A1P8AUX0</accession>
<dbReference type="AlphaFoldDB" id="A0A1P8AUX0"/>
<sequence>TNKSNEHVDNGEDPIDGRGRIEVREVIDGGDECVPWKKKANAEGEVDDVSEVVGIRRSFFGRSFVRIEEKRSLRSGFRVSYDSGGFIGGGHLNLFSFSQFWGFLGNSLTNGSH</sequence>
<protein>
    <submittedName>
        <fullName evidence="2">Uncharacterized protein</fullName>
    </submittedName>
</protein>
<dbReference type="InParanoid" id="A0A1P8AUX0"/>
<evidence type="ECO:0000313" key="3">
    <source>
        <dbReference type="Proteomes" id="UP000006548"/>
    </source>
</evidence>
<proteinExistence type="predicted"/>
<dbReference type="KEGG" id="ath:AT1G70335"/>
<organism evidence="2 3">
    <name type="scientific">Arabidopsis thaliana</name>
    <name type="common">Mouse-ear cress</name>
    <dbReference type="NCBI Taxonomy" id="3702"/>
    <lineage>
        <taxon>Eukaryota</taxon>
        <taxon>Viridiplantae</taxon>
        <taxon>Streptophyta</taxon>
        <taxon>Embryophyta</taxon>
        <taxon>Tracheophyta</taxon>
        <taxon>Spermatophyta</taxon>
        <taxon>Magnoliopsida</taxon>
        <taxon>eudicotyledons</taxon>
        <taxon>Gunneridae</taxon>
        <taxon>Pentapetalae</taxon>
        <taxon>rosids</taxon>
        <taxon>malvids</taxon>
        <taxon>Brassicales</taxon>
        <taxon>Brassicaceae</taxon>
        <taxon>Camelineae</taxon>
        <taxon>Arabidopsis</taxon>
    </lineage>
</organism>
<dbReference type="TAIR" id="AT1G70335"/>
<reference evidence="3" key="2">
    <citation type="journal article" date="2017" name="Plant J.">
        <title>Araport11: a complete reannotation of the Arabidopsis thaliana reference genome.</title>
        <authorList>
            <person name="Cheng C.Y."/>
            <person name="Krishnakumar V."/>
            <person name="Chan A.P."/>
            <person name="Thibaud-Nissen F."/>
            <person name="Schobel S."/>
            <person name="Town C.D."/>
        </authorList>
    </citation>
    <scope>GENOME REANNOTATION</scope>
    <source>
        <strain evidence="3">cv. Columbia</strain>
    </source>
</reference>
<dbReference type="EMBL" id="CP002684">
    <property type="protein sequence ID" value="ANM60448.1"/>
    <property type="molecule type" value="Genomic_DNA"/>
</dbReference>
<keyword evidence="3" id="KW-1185">Reference proteome</keyword>
<dbReference type="GeneID" id="28717415"/>
<feature type="non-terminal residue" evidence="2">
    <location>
        <position position="1"/>
    </location>
</feature>
<feature type="region of interest" description="Disordered" evidence="1">
    <location>
        <begin position="1"/>
        <end position="20"/>
    </location>
</feature>
<reference evidence="2 3" key="1">
    <citation type="journal article" date="2000" name="Nature">
        <title>Sequence and analysis of chromosome 1 of the plant Arabidopsis thaliana.</title>
        <authorList>
            <person name="Theologis A."/>
            <person name="Ecker J.R."/>
            <person name="Palm C.J."/>
            <person name="Federspiel N.A."/>
            <person name="Kaul S."/>
            <person name="White O."/>
            <person name="Alonso J."/>
            <person name="Altafi H."/>
            <person name="Araujo R."/>
            <person name="Bowman C.L."/>
            <person name="Brooks S.Y."/>
            <person name="Buehler E."/>
            <person name="Chan A."/>
            <person name="Chao Q."/>
            <person name="Chen H."/>
            <person name="Cheuk R.F."/>
            <person name="Chin C.W."/>
            <person name="Chung M.K."/>
            <person name="Conn L."/>
            <person name="Conway A.B."/>
            <person name="Conway A.R."/>
            <person name="Creasy T.H."/>
            <person name="Dewar K."/>
            <person name="Dunn P."/>
            <person name="Etgu P."/>
            <person name="Feldblyum T.V."/>
            <person name="Feng J."/>
            <person name="Fong B."/>
            <person name="Fujii C.Y."/>
            <person name="Gill J.E."/>
            <person name="Goldsmith A.D."/>
            <person name="Haas B."/>
            <person name="Hansen N.F."/>
            <person name="Hughes B."/>
            <person name="Huizar L."/>
            <person name="Hunter J.L."/>
            <person name="Jenkins J."/>
            <person name="Johnson-Hopson C."/>
            <person name="Khan S."/>
            <person name="Khaykin E."/>
            <person name="Kim C.J."/>
            <person name="Koo H.L."/>
            <person name="Kremenetskaia I."/>
            <person name="Kurtz D.B."/>
            <person name="Kwan A."/>
            <person name="Lam B."/>
            <person name="Langin-Hooper S."/>
            <person name="Lee A."/>
            <person name="Lee J.M."/>
            <person name="Lenz C.A."/>
            <person name="Li J.H."/>
            <person name="Li Y."/>
            <person name="Lin X."/>
            <person name="Liu S.X."/>
            <person name="Liu Z.A."/>
            <person name="Luros J.S."/>
            <person name="Maiti R."/>
            <person name="Marziali A."/>
            <person name="Militscher J."/>
            <person name="Miranda M."/>
            <person name="Nguyen M."/>
            <person name="Nierman W.C."/>
            <person name="Osborne B.I."/>
            <person name="Pai G."/>
            <person name="Peterson J."/>
            <person name="Pham P.K."/>
            <person name="Rizzo M."/>
            <person name="Rooney T."/>
            <person name="Rowley D."/>
            <person name="Sakano H."/>
            <person name="Salzberg S.L."/>
            <person name="Schwartz J.R."/>
            <person name="Shinn P."/>
            <person name="Southwick A.M."/>
            <person name="Sun H."/>
            <person name="Tallon L.J."/>
            <person name="Tambunga G."/>
            <person name="Toriumi M.J."/>
            <person name="Town C.D."/>
            <person name="Utterback T."/>
            <person name="Van Aken S."/>
            <person name="Vaysberg M."/>
            <person name="Vysotskaia V.S."/>
            <person name="Walker M."/>
            <person name="Wu D."/>
            <person name="Yu G."/>
            <person name="Fraser C.M."/>
            <person name="Venter J.C."/>
            <person name="Davis R.W."/>
        </authorList>
    </citation>
    <scope>NUCLEOTIDE SEQUENCE [LARGE SCALE GENOMIC DNA]</scope>
    <source>
        <strain evidence="3">cv. Columbia</strain>
    </source>
</reference>
<gene>
    <name evidence="2" type="ordered locus">At1g70335</name>
</gene>
<name>A0A1P8AUX0_ARATH</name>
<evidence type="ECO:0000313" key="2">
    <source>
        <dbReference type="EMBL" id="ANM60448.1"/>
    </source>
</evidence>
<dbReference type="Proteomes" id="UP000006548">
    <property type="component" value="Chromosome 1"/>
</dbReference>